<organism evidence="2 3">
    <name type="scientific">Ralstonia mannitolilytica</name>
    <dbReference type="NCBI Taxonomy" id="105219"/>
    <lineage>
        <taxon>Bacteria</taxon>
        <taxon>Pseudomonadati</taxon>
        <taxon>Pseudomonadota</taxon>
        <taxon>Betaproteobacteria</taxon>
        <taxon>Burkholderiales</taxon>
        <taxon>Burkholderiaceae</taxon>
        <taxon>Ralstonia</taxon>
    </lineage>
</organism>
<feature type="transmembrane region" description="Helical" evidence="1">
    <location>
        <begin position="84"/>
        <end position="104"/>
    </location>
</feature>
<dbReference type="InterPro" id="IPR019670">
    <property type="entry name" value="DUF2523"/>
</dbReference>
<accession>A0ABN9K0D8</accession>
<proteinExistence type="predicted"/>
<keyword evidence="1" id="KW-1133">Transmembrane helix</keyword>
<keyword evidence="1" id="KW-0472">Membrane</keyword>
<sequence length="114" mass="11914">MGAAISALIAKLVAIVAWFGKLAVAIFAAGWLIMTDLFCWAFEGVLAVLQVVLDGLPGPQAFQGLNPAQYIAGMPPELVNMLGLIRLGEALAIILGAIGIKLVLQVIPFTRLGS</sequence>
<evidence type="ECO:0000313" key="2">
    <source>
        <dbReference type="EMBL" id="CAJ0853821.1"/>
    </source>
</evidence>
<dbReference type="RefSeq" id="WP_104566792.1">
    <property type="nucleotide sequence ID" value="NZ_PKPA01000016.1"/>
</dbReference>
<dbReference type="Pfam" id="PF10734">
    <property type="entry name" value="DUF2523"/>
    <property type="match status" value="1"/>
</dbReference>
<gene>
    <name evidence="2" type="ORF">R77569_00737</name>
</gene>
<feature type="transmembrane region" description="Helical" evidence="1">
    <location>
        <begin position="12"/>
        <end position="34"/>
    </location>
</feature>
<protein>
    <recommendedName>
        <fullName evidence="4">DUF2523 domain-containing protein</fullName>
    </recommendedName>
</protein>
<dbReference type="Proteomes" id="UP001190452">
    <property type="component" value="Unassembled WGS sequence"/>
</dbReference>
<evidence type="ECO:0008006" key="4">
    <source>
        <dbReference type="Google" id="ProtNLM"/>
    </source>
</evidence>
<evidence type="ECO:0000256" key="1">
    <source>
        <dbReference type="SAM" id="Phobius"/>
    </source>
</evidence>
<keyword evidence="1" id="KW-0812">Transmembrane</keyword>
<dbReference type="EMBL" id="CAUDKV010000002">
    <property type="protein sequence ID" value="CAJ0853821.1"/>
    <property type="molecule type" value="Genomic_DNA"/>
</dbReference>
<name>A0ABN9K0D8_9RALS</name>
<keyword evidence="3" id="KW-1185">Reference proteome</keyword>
<evidence type="ECO:0000313" key="3">
    <source>
        <dbReference type="Proteomes" id="UP001190452"/>
    </source>
</evidence>
<reference evidence="2 3" key="1">
    <citation type="submission" date="2023-07" db="EMBL/GenBank/DDBJ databases">
        <authorList>
            <person name="Peeters C."/>
        </authorList>
    </citation>
    <scope>NUCLEOTIDE SEQUENCE [LARGE SCALE GENOMIC DNA]</scope>
    <source>
        <strain evidence="2 3">R-77569</strain>
    </source>
</reference>
<comment type="caution">
    <text evidence="2">The sequence shown here is derived from an EMBL/GenBank/DDBJ whole genome shotgun (WGS) entry which is preliminary data.</text>
</comment>